<evidence type="ECO:0000313" key="4">
    <source>
        <dbReference type="EMBL" id="KAK9916048.1"/>
    </source>
</evidence>
<dbReference type="SUPFAM" id="SSF52833">
    <property type="entry name" value="Thioredoxin-like"/>
    <property type="match status" value="1"/>
</dbReference>
<evidence type="ECO:0000259" key="3">
    <source>
        <dbReference type="PROSITE" id="PS51352"/>
    </source>
</evidence>
<proteinExistence type="inferred from homology"/>
<comment type="similarity">
    <text evidence="2">Belongs to the thioredoxin family.</text>
</comment>
<dbReference type="PIRSF" id="PIRSF000077">
    <property type="entry name" value="Thioredoxin"/>
    <property type="match status" value="1"/>
</dbReference>
<dbReference type="Proteomes" id="UP001491310">
    <property type="component" value="Unassembled WGS sequence"/>
</dbReference>
<dbReference type="InterPro" id="IPR013766">
    <property type="entry name" value="Thioredoxin_domain"/>
</dbReference>
<dbReference type="PROSITE" id="PS00194">
    <property type="entry name" value="THIOREDOXIN_1"/>
    <property type="match status" value="1"/>
</dbReference>
<organism evidence="4 5">
    <name type="scientific">Coccomyxa subellipsoidea</name>
    <dbReference type="NCBI Taxonomy" id="248742"/>
    <lineage>
        <taxon>Eukaryota</taxon>
        <taxon>Viridiplantae</taxon>
        <taxon>Chlorophyta</taxon>
        <taxon>core chlorophytes</taxon>
        <taxon>Trebouxiophyceae</taxon>
        <taxon>Trebouxiophyceae incertae sedis</taxon>
        <taxon>Coccomyxaceae</taxon>
        <taxon>Coccomyxa</taxon>
    </lineage>
</organism>
<evidence type="ECO:0000313" key="5">
    <source>
        <dbReference type="Proteomes" id="UP001491310"/>
    </source>
</evidence>
<reference evidence="4 5" key="1">
    <citation type="journal article" date="2024" name="Nat. Commun.">
        <title>Phylogenomics reveals the evolutionary origins of lichenization in chlorophyte algae.</title>
        <authorList>
            <person name="Puginier C."/>
            <person name="Libourel C."/>
            <person name="Otte J."/>
            <person name="Skaloud P."/>
            <person name="Haon M."/>
            <person name="Grisel S."/>
            <person name="Petersen M."/>
            <person name="Berrin J.G."/>
            <person name="Delaux P.M."/>
            <person name="Dal Grande F."/>
            <person name="Keller J."/>
        </authorList>
    </citation>
    <scope>NUCLEOTIDE SEQUENCE [LARGE SCALE GENOMIC DNA]</scope>
    <source>
        <strain evidence="4 5">SAG 216-7</strain>
    </source>
</reference>
<evidence type="ECO:0000256" key="2">
    <source>
        <dbReference type="PIRNR" id="PIRNR000077"/>
    </source>
</evidence>
<dbReference type="PROSITE" id="PS51352">
    <property type="entry name" value="THIOREDOXIN_2"/>
    <property type="match status" value="1"/>
</dbReference>
<dbReference type="InterPro" id="IPR036249">
    <property type="entry name" value="Thioredoxin-like_sf"/>
</dbReference>
<sequence length="111" mass="12026">MGGGNVHVVETKLEWDQKLKEAGSKPVIVDFTATWCGPCRIIAPVFEELSTKYPSIVFLKVDVDKNEAVAGACGISAMPTFQVYKEGKKIHEMVGASKENLENLVAQLASS</sequence>
<dbReference type="PRINTS" id="PR00421">
    <property type="entry name" value="THIOREDOXIN"/>
</dbReference>
<keyword evidence="5" id="KW-1185">Reference proteome</keyword>
<feature type="domain" description="Thioredoxin" evidence="3">
    <location>
        <begin position="1"/>
        <end position="110"/>
    </location>
</feature>
<dbReference type="EMBL" id="JALJOT010000004">
    <property type="protein sequence ID" value="KAK9916048.1"/>
    <property type="molecule type" value="Genomic_DNA"/>
</dbReference>
<accession>A0ABR2YVX5</accession>
<dbReference type="NCBIfam" id="TIGR01068">
    <property type="entry name" value="thioredoxin"/>
    <property type="match status" value="1"/>
</dbReference>
<dbReference type="Gene3D" id="3.40.30.10">
    <property type="entry name" value="Glutaredoxin"/>
    <property type="match status" value="1"/>
</dbReference>
<comment type="caution">
    <text evidence="4">The sequence shown here is derived from an EMBL/GenBank/DDBJ whole genome shotgun (WGS) entry which is preliminary data.</text>
</comment>
<dbReference type="PANTHER" id="PTHR46115">
    <property type="entry name" value="THIOREDOXIN-LIKE PROTEIN 1"/>
    <property type="match status" value="1"/>
</dbReference>
<keyword evidence="1" id="KW-1015">Disulfide bond</keyword>
<dbReference type="InterPro" id="IPR017937">
    <property type="entry name" value="Thioredoxin_CS"/>
</dbReference>
<protein>
    <recommendedName>
        <fullName evidence="2">Thioredoxin</fullName>
    </recommendedName>
</protein>
<name>A0ABR2YVX5_9CHLO</name>
<gene>
    <name evidence="4" type="ORF">WJX75_007778</name>
</gene>
<dbReference type="CDD" id="cd02947">
    <property type="entry name" value="TRX_family"/>
    <property type="match status" value="1"/>
</dbReference>
<evidence type="ECO:0000256" key="1">
    <source>
        <dbReference type="ARBA" id="ARBA00023157"/>
    </source>
</evidence>
<dbReference type="Pfam" id="PF00085">
    <property type="entry name" value="Thioredoxin"/>
    <property type="match status" value="1"/>
</dbReference>
<dbReference type="InterPro" id="IPR005746">
    <property type="entry name" value="Thioredoxin"/>
</dbReference>